<dbReference type="EnsemblMetazoa" id="ASIC006892-RA">
    <property type="protein sequence ID" value="ASIC006892-PA"/>
    <property type="gene ID" value="ASIC006892"/>
</dbReference>
<dbReference type="VEuPathDB" id="VectorBase:ASIC006892"/>
<sequence>MQAKGNVQYVGDVKREVINGVCSHVVARSNPPPKSSSGVSGTDEPVKVPPRGVLALPVYGVIDVRKRTIKPGSGRV</sequence>
<organism evidence="2">
    <name type="scientific">Anopheles sinensis</name>
    <name type="common">Mosquito</name>
    <dbReference type="NCBI Taxonomy" id="74873"/>
    <lineage>
        <taxon>Eukaryota</taxon>
        <taxon>Metazoa</taxon>
        <taxon>Ecdysozoa</taxon>
        <taxon>Arthropoda</taxon>
        <taxon>Hexapoda</taxon>
        <taxon>Insecta</taxon>
        <taxon>Pterygota</taxon>
        <taxon>Neoptera</taxon>
        <taxon>Endopterygota</taxon>
        <taxon>Diptera</taxon>
        <taxon>Nematocera</taxon>
        <taxon>Culicoidea</taxon>
        <taxon>Culicidae</taxon>
        <taxon>Anophelinae</taxon>
        <taxon>Anopheles</taxon>
    </lineage>
</organism>
<reference evidence="2 4" key="1">
    <citation type="journal article" date="2014" name="BMC Genomics">
        <title>Genome sequence of Anopheles sinensis provides insight into genetics basis of mosquito competence for malaria parasites.</title>
        <authorList>
            <person name="Zhou D."/>
            <person name="Zhang D."/>
            <person name="Ding G."/>
            <person name="Shi L."/>
            <person name="Hou Q."/>
            <person name="Ye Y."/>
            <person name="Xu Y."/>
            <person name="Zhou H."/>
            <person name="Xiong C."/>
            <person name="Li S."/>
            <person name="Yu J."/>
            <person name="Hong S."/>
            <person name="Yu X."/>
            <person name="Zou P."/>
            <person name="Chen C."/>
            <person name="Chang X."/>
            <person name="Wang W."/>
            <person name="Lv Y."/>
            <person name="Sun Y."/>
            <person name="Ma L."/>
            <person name="Shen B."/>
            <person name="Zhu C."/>
        </authorList>
    </citation>
    <scope>NUCLEOTIDE SEQUENCE [LARGE SCALE GENOMIC DNA]</scope>
</reference>
<dbReference type="Proteomes" id="UP000030765">
    <property type="component" value="Unassembled WGS sequence"/>
</dbReference>
<evidence type="ECO:0000313" key="4">
    <source>
        <dbReference type="Proteomes" id="UP000030765"/>
    </source>
</evidence>
<dbReference type="EMBL" id="KE524984">
    <property type="protein sequence ID" value="KFB39424.1"/>
    <property type="molecule type" value="Genomic_DNA"/>
</dbReference>
<keyword evidence="4" id="KW-1185">Reference proteome</keyword>
<evidence type="ECO:0000313" key="3">
    <source>
        <dbReference type="EnsemblMetazoa" id="ASIC006892-PA"/>
    </source>
</evidence>
<evidence type="ECO:0000256" key="1">
    <source>
        <dbReference type="SAM" id="MobiDB-lite"/>
    </source>
</evidence>
<evidence type="ECO:0000313" key="2">
    <source>
        <dbReference type="EMBL" id="KFB39424.1"/>
    </source>
</evidence>
<accession>A0A084VN80</accession>
<gene>
    <name evidence="2" type="ORF">ZHAS_00006892</name>
</gene>
<protein>
    <submittedName>
        <fullName evidence="2 3">Uncharacterized protein</fullName>
    </submittedName>
</protein>
<name>A0A084VN80_ANOSI</name>
<reference evidence="3" key="2">
    <citation type="submission" date="2020-05" db="UniProtKB">
        <authorList>
            <consortium name="EnsemblMetazoa"/>
        </authorList>
    </citation>
    <scope>IDENTIFICATION</scope>
</reference>
<dbReference type="EMBL" id="ATLV01014722">
    <property type="status" value="NOT_ANNOTATED_CDS"/>
    <property type="molecule type" value="Genomic_DNA"/>
</dbReference>
<feature type="region of interest" description="Disordered" evidence="1">
    <location>
        <begin position="25"/>
        <end position="47"/>
    </location>
</feature>
<dbReference type="AlphaFoldDB" id="A0A084VN80"/>
<proteinExistence type="predicted"/>